<feature type="binding site" evidence="10">
    <location>
        <position position="30"/>
    </location>
    <ligand>
        <name>NAD(+)</name>
        <dbReference type="ChEBI" id="CHEBI:57540"/>
    </ligand>
</feature>
<feature type="binding site" evidence="10">
    <location>
        <position position="86"/>
    </location>
    <ligand>
        <name>NAD(+)</name>
        <dbReference type="ChEBI" id="CHEBI:57540"/>
    </ligand>
</feature>
<dbReference type="InterPro" id="IPR036220">
    <property type="entry name" value="UDP-Glc/GDP-Man_DH_C_sf"/>
</dbReference>
<dbReference type="GO" id="GO:0051287">
    <property type="term" value="F:NAD binding"/>
    <property type="evidence" value="ECO:0007669"/>
    <property type="project" value="InterPro"/>
</dbReference>
<evidence type="ECO:0000256" key="6">
    <source>
        <dbReference type="ARBA" id="ARBA00047473"/>
    </source>
</evidence>
<dbReference type="SUPFAM" id="SSF48179">
    <property type="entry name" value="6-phosphogluconate dehydrogenase C-terminal domain-like"/>
    <property type="match status" value="1"/>
</dbReference>
<dbReference type="Pfam" id="PF03720">
    <property type="entry name" value="UDPG_MGDP_dh_C"/>
    <property type="match status" value="1"/>
</dbReference>
<comment type="catalytic activity">
    <reaction evidence="6 7">
        <text>UDP-alpha-D-glucose + 2 NAD(+) + H2O = UDP-alpha-D-glucuronate + 2 NADH + 3 H(+)</text>
        <dbReference type="Rhea" id="RHEA:23596"/>
        <dbReference type="ChEBI" id="CHEBI:15377"/>
        <dbReference type="ChEBI" id="CHEBI:15378"/>
        <dbReference type="ChEBI" id="CHEBI:57540"/>
        <dbReference type="ChEBI" id="CHEBI:57945"/>
        <dbReference type="ChEBI" id="CHEBI:58052"/>
        <dbReference type="ChEBI" id="CHEBI:58885"/>
        <dbReference type="EC" id="1.1.1.22"/>
    </reaction>
</comment>
<feature type="binding site" evidence="9">
    <location>
        <position position="204"/>
    </location>
    <ligand>
        <name>substrate</name>
    </ligand>
</feature>
<dbReference type="PANTHER" id="PTHR43750:SF3">
    <property type="entry name" value="UDP-GLUCOSE 6-DEHYDROGENASE TUAD"/>
    <property type="match status" value="1"/>
</dbReference>
<feature type="domain" description="UDP-glucose/GDP-mannose dehydrogenase C-terminal" evidence="11">
    <location>
        <begin position="313"/>
        <end position="410"/>
    </location>
</feature>
<dbReference type="InterPro" id="IPR014027">
    <property type="entry name" value="UDP-Glc/GDP-Man_DH_C"/>
</dbReference>
<dbReference type="InterPro" id="IPR001732">
    <property type="entry name" value="UDP-Glc/GDP-Man_DH_N"/>
</dbReference>
<name>A0A0J6D3M0_9BACL</name>
<dbReference type="OrthoDB" id="9803238at2"/>
<dbReference type="GO" id="GO:0003979">
    <property type="term" value="F:UDP-glucose 6-dehydrogenase activity"/>
    <property type="evidence" value="ECO:0007669"/>
    <property type="project" value="UniProtKB-EC"/>
</dbReference>
<dbReference type="InterPro" id="IPR036291">
    <property type="entry name" value="NAD(P)-bd_dom_sf"/>
</dbReference>
<reference evidence="12" key="1">
    <citation type="submission" date="2015-06" db="EMBL/GenBank/DDBJ databases">
        <authorList>
            <person name="Liu B."/>
            <person name="Wang J."/>
            <person name="Zhu Y."/>
            <person name="Liu G."/>
            <person name="Chen Q."/>
            <person name="Zheng C."/>
            <person name="Che J."/>
            <person name="Ge C."/>
            <person name="Shi H."/>
            <person name="Pan Z."/>
            <person name="Liu X."/>
        </authorList>
    </citation>
    <scope>NUCLEOTIDE SEQUENCE [LARGE SCALE GENOMIC DNA]</scope>
    <source>
        <strain evidence="12">DSM 16346</strain>
    </source>
</reference>
<evidence type="ECO:0000256" key="10">
    <source>
        <dbReference type="PIRSR" id="PIRSR500134-3"/>
    </source>
</evidence>
<feature type="binding site" evidence="10">
    <location>
        <position position="155"/>
    </location>
    <ligand>
        <name>NAD(+)</name>
        <dbReference type="ChEBI" id="CHEBI:57540"/>
    </ligand>
</feature>
<comment type="caution">
    <text evidence="12">The sequence shown here is derived from an EMBL/GenBank/DDBJ whole genome shotgun (WGS) entry which is preliminary data.</text>
</comment>
<accession>A0A0J6D3M0</accession>
<dbReference type="PATRIC" id="fig|157733.3.peg.3511"/>
<dbReference type="STRING" id="157733.AB986_06340"/>
<feature type="binding site" evidence="10">
    <location>
        <position position="121"/>
    </location>
    <ligand>
        <name>NAD(+)</name>
        <dbReference type="ChEBI" id="CHEBI:57540"/>
    </ligand>
</feature>
<dbReference type="PANTHER" id="PTHR43750">
    <property type="entry name" value="UDP-GLUCOSE 6-DEHYDROGENASE TUAD"/>
    <property type="match status" value="1"/>
</dbReference>
<evidence type="ECO:0000256" key="9">
    <source>
        <dbReference type="PIRSR" id="PIRSR500134-2"/>
    </source>
</evidence>
<dbReference type="InterPro" id="IPR008927">
    <property type="entry name" value="6-PGluconate_DH-like_C_sf"/>
</dbReference>
<evidence type="ECO:0000256" key="1">
    <source>
        <dbReference type="ARBA" id="ARBA00004701"/>
    </source>
</evidence>
<dbReference type="SUPFAM" id="SSF51735">
    <property type="entry name" value="NAD(P)-binding Rossmann-fold domains"/>
    <property type="match status" value="1"/>
</dbReference>
<comment type="similarity">
    <text evidence="2 7">Belongs to the UDP-glucose/GDP-mannose dehydrogenase family.</text>
</comment>
<dbReference type="RefSeq" id="WP_048310018.1">
    <property type="nucleotide sequence ID" value="NZ_CP119526.1"/>
</dbReference>
<keyword evidence="5 7" id="KW-0520">NAD</keyword>
<feature type="binding site" evidence="10">
    <location>
        <position position="327"/>
    </location>
    <ligand>
        <name>NAD(+)</name>
        <dbReference type="ChEBI" id="CHEBI:57540"/>
    </ligand>
</feature>
<evidence type="ECO:0000256" key="7">
    <source>
        <dbReference type="PIRNR" id="PIRNR000124"/>
    </source>
</evidence>
<dbReference type="InterPro" id="IPR014026">
    <property type="entry name" value="UDP-Glc/GDP-Man_DH_dimer"/>
</dbReference>
<evidence type="ECO:0000256" key="4">
    <source>
        <dbReference type="ARBA" id="ARBA00023002"/>
    </source>
</evidence>
<dbReference type="AlphaFoldDB" id="A0A0J6D3M0"/>
<dbReference type="Pfam" id="PF03721">
    <property type="entry name" value="UDPG_MGDP_dh_N"/>
    <property type="match status" value="1"/>
</dbReference>
<keyword evidence="13" id="KW-1185">Reference proteome</keyword>
<dbReference type="EC" id="1.1.1.22" evidence="3 7"/>
<dbReference type="InterPro" id="IPR028357">
    <property type="entry name" value="UDPglc_DH_bac"/>
</dbReference>
<feature type="binding site" evidence="9">
    <location>
        <begin position="249"/>
        <end position="253"/>
    </location>
    <ligand>
        <name>substrate</name>
    </ligand>
</feature>
<sequence>MDICIVGAGYVGLTTAALLAELGHSIHCIDKDISKIKLLNEGKSPIHEPGLEELLRKNQQNGKLIFSDDREACFLNAPILLIAVGTPSKPNGDTKLTALKSVFEQISRNISSHKLIIIKSTVPPSTNEWLHQYLIKSGVDATLFDIVSNPEFLREGSAVYDSFHPDKIVIGSSSPSAIETVKKIYEKLNAPYIETSLTGAELMKYASNAFLATKISFINEFSRICDQYGVDVNEISTSIGMDPRIGPHFLQSGLGYGGSCFPKDLDALGYAARKRRIKTDILRAVKKVNEDQVDYYINKLDKEIHGLKGKQITVWGLTFKPNTDDTRESQSVKLCEKLLKRGCSVVTYDPKVQTIRIPIDFAPDMYQAAKYSHALIVATDWQQFKSPDWLKVKRAMIGNTILDGRNCLDRNEVIAAGLNYVGVGRP</sequence>
<organism evidence="12 13">
    <name type="scientific">Guptibacillus hwajinpoensis</name>
    <dbReference type="NCBI Taxonomy" id="208199"/>
    <lineage>
        <taxon>Bacteria</taxon>
        <taxon>Bacillati</taxon>
        <taxon>Bacillota</taxon>
        <taxon>Bacilli</taxon>
        <taxon>Bacillales</taxon>
        <taxon>Guptibacillaceae</taxon>
        <taxon>Guptibacillus</taxon>
    </lineage>
</organism>
<dbReference type="InterPro" id="IPR017476">
    <property type="entry name" value="UDP-Glc/GDP-Man"/>
</dbReference>
<dbReference type="SMART" id="SM00984">
    <property type="entry name" value="UDPG_MGDP_dh_C"/>
    <property type="match status" value="1"/>
</dbReference>
<dbReference type="EMBL" id="LELK01000001">
    <property type="protein sequence ID" value="KMM38874.1"/>
    <property type="molecule type" value="Genomic_DNA"/>
</dbReference>
<evidence type="ECO:0000256" key="3">
    <source>
        <dbReference type="ARBA" id="ARBA00012954"/>
    </source>
</evidence>
<dbReference type="PIRSF" id="PIRSF500134">
    <property type="entry name" value="UDPglc_DH_bac"/>
    <property type="match status" value="1"/>
</dbReference>
<evidence type="ECO:0000256" key="2">
    <source>
        <dbReference type="ARBA" id="ARBA00006601"/>
    </source>
</evidence>
<evidence type="ECO:0000259" key="11">
    <source>
        <dbReference type="SMART" id="SM00984"/>
    </source>
</evidence>
<dbReference type="Gene3D" id="1.20.5.100">
    <property type="entry name" value="Cytochrome c1, transmembrane anchor, C-terminal"/>
    <property type="match status" value="1"/>
</dbReference>
<dbReference type="Gene3D" id="3.40.50.720">
    <property type="entry name" value="NAD(P)-binding Rossmann-like Domain"/>
    <property type="match status" value="2"/>
</dbReference>
<dbReference type="PIRSF" id="PIRSF000124">
    <property type="entry name" value="UDPglc_GDPman_dh"/>
    <property type="match status" value="1"/>
</dbReference>
<evidence type="ECO:0000256" key="5">
    <source>
        <dbReference type="ARBA" id="ARBA00023027"/>
    </source>
</evidence>
<keyword evidence="4 7" id="KW-0560">Oxidoreductase</keyword>
<proteinExistence type="inferred from homology"/>
<feature type="binding site" evidence="10">
    <location>
        <position position="35"/>
    </location>
    <ligand>
        <name>NAD(+)</name>
        <dbReference type="ChEBI" id="CHEBI:57540"/>
    </ligand>
</feature>
<dbReference type="NCBIfam" id="TIGR03026">
    <property type="entry name" value="NDP-sugDHase"/>
    <property type="match status" value="1"/>
</dbReference>
<protein>
    <recommendedName>
        <fullName evidence="3 7">UDP-glucose 6-dehydrogenase</fullName>
        <ecNumber evidence="3 7">1.1.1.22</ecNumber>
    </recommendedName>
</protein>
<comment type="pathway">
    <text evidence="1">Nucleotide-sugar biosynthesis; UDP-alpha-D-glucuronate biosynthesis; UDP-alpha-D-glucuronate from UDP-alpha-D-glucose: step 1/1.</text>
</comment>
<dbReference type="GO" id="GO:0000271">
    <property type="term" value="P:polysaccharide biosynthetic process"/>
    <property type="evidence" value="ECO:0007669"/>
    <property type="project" value="InterPro"/>
</dbReference>
<feature type="active site" description="Nucleophile" evidence="8">
    <location>
        <position position="260"/>
    </location>
</feature>
<dbReference type="Pfam" id="PF00984">
    <property type="entry name" value="UDPG_MGDP_dh"/>
    <property type="match status" value="1"/>
</dbReference>
<evidence type="ECO:0000313" key="12">
    <source>
        <dbReference type="EMBL" id="KMM38874.1"/>
    </source>
</evidence>
<dbReference type="GO" id="GO:0006065">
    <property type="term" value="P:UDP-glucuronate biosynthetic process"/>
    <property type="evidence" value="ECO:0007669"/>
    <property type="project" value="UniProtKB-UniPathway"/>
</dbReference>
<feature type="binding site" evidence="9">
    <location>
        <begin position="152"/>
        <end position="155"/>
    </location>
    <ligand>
        <name>substrate</name>
    </ligand>
</feature>
<gene>
    <name evidence="12" type="ORF">AB986_06340</name>
</gene>
<feature type="binding site" evidence="9">
    <location>
        <position position="320"/>
    </location>
    <ligand>
        <name>substrate</name>
    </ligand>
</feature>
<evidence type="ECO:0000313" key="13">
    <source>
        <dbReference type="Proteomes" id="UP000035996"/>
    </source>
</evidence>
<dbReference type="Proteomes" id="UP000035996">
    <property type="component" value="Unassembled WGS sequence"/>
</dbReference>
<feature type="binding site" evidence="9">
    <location>
        <position position="257"/>
    </location>
    <ligand>
        <name>substrate</name>
    </ligand>
</feature>
<dbReference type="UniPathway" id="UPA00038">
    <property type="reaction ID" value="UER00491"/>
</dbReference>
<feature type="binding site" evidence="10">
    <location>
        <position position="263"/>
    </location>
    <ligand>
        <name>NAD(+)</name>
        <dbReference type="ChEBI" id="CHEBI:57540"/>
    </ligand>
</feature>
<evidence type="ECO:0000256" key="8">
    <source>
        <dbReference type="PIRSR" id="PIRSR500134-1"/>
    </source>
</evidence>
<dbReference type="SUPFAM" id="SSF52413">
    <property type="entry name" value="UDP-glucose/GDP-mannose dehydrogenase C-terminal domain"/>
    <property type="match status" value="1"/>
</dbReference>